<dbReference type="GO" id="GO:0032259">
    <property type="term" value="P:methylation"/>
    <property type="evidence" value="ECO:0007669"/>
    <property type="project" value="UniProtKB-KW"/>
</dbReference>
<dbReference type="InterPro" id="IPR052514">
    <property type="entry name" value="SAM-dependent_MTase"/>
</dbReference>
<dbReference type="Proteomes" id="UP000320212">
    <property type="component" value="Unassembled WGS sequence"/>
</dbReference>
<accession>A0A558GAH9</accession>
<dbReference type="EMBL" id="VMTR01000060">
    <property type="protein sequence ID" value="TVT94783.1"/>
    <property type="molecule type" value="Genomic_DNA"/>
</dbReference>
<dbReference type="SUPFAM" id="SSF53335">
    <property type="entry name" value="S-adenosyl-L-methionine-dependent methyltransferases"/>
    <property type="match status" value="1"/>
</dbReference>
<protein>
    <submittedName>
        <fullName evidence="3">FkbM family methyltransferase</fullName>
    </submittedName>
</protein>
<dbReference type="Proteomes" id="UP000465667">
    <property type="component" value="Chromosome"/>
</dbReference>
<keyword evidence="3" id="KW-0489">Methyltransferase</keyword>
<dbReference type="Proteomes" id="UP000619835">
    <property type="component" value="Unassembled WGS sequence"/>
</dbReference>
<dbReference type="PANTHER" id="PTHR34203:SF15">
    <property type="entry name" value="SLL1173 PROTEIN"/>
    <property type="match status" value="1"/>
</dbReference>
<dbReference type="PANTHER" id="PTHR34203">
    <property type="entry name" value="METHYLTRANSFERASE, FKBM FAMILY PROTEIN"/>
    <property type="match status" value="1"/>
</dbReference>
<organism evidence="3 6">
    <name type="scientific">Haloferax volcanii</name>
    <name type="common">Halobacterium volcanii</name>
    <dbReference type="NCBI Taxonomy" id="2246"/>
    <lineage>
        <taxon>Archaea</taxon>
        <taxon>Methanobacteriati</taxon>
        <taxon>Methanobacteriota</taxon>
        <taxon>Stenosarchaea group</taxon>
        <taxon>Halobacteria</taxon>
        <taxon>Halobacteriales</taxon>
        <taxon>Haloferacaceae</taxon>
        <taxon>Haloferax</taxon>
    </lineage>
</organism>
<evidence type="ECO:0000313" key="2">
    <source>
        <dbReference type="EMBL" id="NLV02419.1"/>
    </source>
</evidence>
<dbReference type="NCBIfam" id="TIGR01444">
    <property type="entry name" value="fkbM_fam"/>
    <property type="match status" value="1"/>
</dbReference>
<evidence type="ECO:0000313" key="4">
    <source>
        <dbReference type="EMBL" id="TVT94783.1"/>
    </source>
</evidence>
<keyword evidence="4" id="KW-0808">Transferase</keyword>
<feature type="domain" description="Methyltransferase FkbM" evidence="1">
    <location>
        <begin position="72"/>
        <end position="214"/>
    </location>
</feature>
<name>A0A6C0UTR3_HALVO</name>
<proteinExistence type="predicted"/>
<accession>A0A6C0UTR3</accession>
<dbReference type="Pfam" id="PF05050">
    <property type="entry name" value="Methyltransf_21"/>
    <property type="match status" value="1"/>
</dbReference>
<evidence type="ECO:0000259" key="1">
    <source>
        <dbReference type="Pfam" id="PF05050"/>
    </source>
</evidence>
<dbReference type="EMBL" id="CP048738">
    <property type="protein sequence ID" value="QIB78587.1"/>
    <property type="molecule type" value="Genomic_DNA"/>
</dbReference>
<evidence type="ECO:0000313" key="5">
    <source>
        <dbReference type="Proteomes" id="UP000320212"/>
    </source>
</evidence>
<sequence length="239" mass="26206">MTIVQKVARLRDWIALKTGAIRSPMIAEVGGYAARFTVQSVEEIWRIRDLRGEQDVIRLLLEEAEEDDVLWDVGSNIGTHACICSTKANVFAFEPNPDTFDRLTENSDRAPGTVIPLRYGLSSSSGDISFEPSPIAANGTHKVSTEGSMTIKTISGDELVESGEVPKPNVVKVDVEGHELEVLKGMTNALQSVNFVIVEIHAGVDPKDVTKLLSEAKLSTEITKLNRDEDFVIGRRQDS</sequence>
<dbReference type="RefSeq" id="WP_006600281.1">
    <property type="nucleotide sequence ID" value="NZ_VMTR01000060.1"/>
</dbReference>
<dbReference type="InterPro" id="IPR006342">
    <property type="entry name" value="FkbM_mtfrase"/>
</dbReference>
<dbReference type="InterPro" id="IPR029063">
    <property type="entry name" value="SAM-dependent_MTases_sf"/>
</dbReference>
<dbReference type="KEGG" id="hale:G3A49_10730"/>
<dbReference type="GO" id="GO:0008168">
    <property type="term" value="F:methyltransferase activity"/>
    <property type="evidence" value="ECO:0007669"/>
    <property type="project" value="UniProtKB-KW"/>
</dbReference>
<dbReference type="AlphaFoldDB" id="A0A6C0UTR3"/>
<evidence type="ECO:0000313" key="3">
    <source>
        <dbReference type="EMBL" id="QIB78587.1"/>
    </source>
</evidence>
<dbReference type="EMBL" id="WOWC01000001">
    <property type="protein sequence ID" value="NLV02419.1"/>
    <property type="molecule type" value="Genomic_DNA"/>
</dbReference>
<gene>
    <name evidence="4" type="ORF">FQA18_09915</name>
    <name evidence="3" type="ORF">G3A49_10730</name>
    <name evidence="2" type="ORF">GOC85_07450</name>
</gene>
<reference evidence="3 6" key="3">
    <citation type="submission" date="2020-02" db="EMBL/GenBank/DDBJ databases">
        <title>Whole genome sequence of Haloferax alexandrinus pws1.</title>
        <authorList>
            <person name="Verma D.K."/>
            <person name="Gopal K."/>
            <person name="Prasad E.S."/>
        </authorList>
    </citation>
    <scope>NUCLEOTIDE SEQUENCE [LARGE SCALE GENOMIC DNA]</scope>
    <source>
        <strain evidence="3">Wsp1</strain>
        <strain evidence="6">wsp1</strain>
    </source>
</reference>
<reference evidence="2" key="2">
    <citation type="submission" date="2019-12" db="EMBL/GenBank/DDBJ databases">
        <title>Haloferax alexandrinus strain pws11.</title>
        <authorList>
            <person name="Verma D.K."/>
            <person name="Gopal K."/>
            <person name="Prasad E.S."/>
        </authorList>
    </citation>
    <scope>NUCLEOTIDE SEQUENCE</scope>
    <source>
        <strain evidence="2">Pws11</strain>
    </source>
</reference>
<evidence type="ECO:0000313" key="6">
    <source>
        <dbReference type="Proteomes" id="UP000465667"/>
    </source>
</evidence>
<reference evidence="4 5" key="1">
    <citation type="submission" date="2019-07" db="EMBL/GenBank/DDBJ databases">
        <title>Draft genome sequence of Haloferax volcanii SS0101, isolated from salt farm in Samut Sakhon, Thailand.</title>
        <authorList>
            <person name="Wanthongcharoen S."/>
            <person name="Yamprayoonswat W."/>
            <person name="Ruangsuj P."/>
            <person name="Thongpramul N."/>
            <person name="Jumpathong W."/>
            <person name="Sittihan S."/>
            <person name="Kanjanavas P."/>
            <person name="Yasawong M."/>
        </authorList>
    </citation>
    <scope>NUCLEOTIDE SEQUENCE [LARGE SCALE GENOMIC DNA]</scope>
    <source>
        <strain evidence="4 5">SS0101</strain>
    </source>
</reference>
<dbReference type="Gene3D" id="3.40.50.150">
    <property type="entry name" value="Vaccinia Virus protein VP39"/>
    <property type="match status" value="1"/>
</dbReference>